<protein>
    <submittedName>
        <fullName evidence="8">Putative sterol desaturase</fullName>
    </submittedName>
</protein>
<dbReference type="InterPro" id="IPR050307">
    <property type="entry name" value="Sterol_Desaturase_Related"/>
</dbReference>
<dbReference type="GO" id="GO:0016491">
    <property type="term" value="F:oxidoreductase activity"/>
    <property type="evidence" value="ECO:0007669"/>
    <property type="project" value="InterPro"/>
</dbReference>
<evidence type="ECO:0000259" key="7">
    <source>
        <dbReference type="Pfam" id="PF04116"/>
    </source>
</evidence>
<dbReference type="InterPro" id="IPR006694">
    <property type="entry name" value="Fatty_acid_hydroxylase"/>
</dbReference>
<dbReference type="Proteomes" id="UP000009881">
    <property type="component" value="Unassembled WGS sequence"/>
</dbReference>
<feature type="domain" description="Fatty acid hydroxylase" evidence="7">
    <location>
        <begin position="87"/>
        <end position="224"/>
    </location>
</feature>
<feature type="transmembrane region" description="Helical" evidence="6">
    <location>
        <begin position="141"/>
        <end position="165"/>
    </location>
</feature>
<dbReference type="Pfam" id="PF04116">
    <property type="entry name" value="FA_hydroxylase"/>
    <property type="match status" value="1"/>
</dbReference>
<dbReference type="GO" id="GO:0005506">
    <property type="term" value="F:iron ion binding"/>
    <property type="evidence" value="ECO:0007669"/>
    <property type="project" value="InterPro"/>
</dbReference>
<keyword evidence="4 6" id="KW-0472">Membrane</keyword>
<feature type="region of interest" description="Disordered" evidence="5">
    <location>
        <begin position="259"/>
        <end position="286"/>
    </location>
</feature>
<evidence type="ECO:0000313" key="8">
    <source>
        <dbReference type="EMBL" id="EKV28727.1"/>
    </source>
</evidence>
<dbReference type="STRING" id="1238182.C882_0939"/>
<dbReference type="eggNOG" id="COG3000">
    <property type="taxonomic scope" value="Bacteria"/>
</dbReference>
<organism evidence="8 9">
    <name type="scientific">Caenispirillum salinarum AK4</name>
    <dbReference type="NCBI Taxonomy" id="1238182"/>
    <lineage>
        <taxon>Bacteria</taxon>
        <taxon>Pseudomonadati</taxon>
        <taxon>Pseudomonadota</taxon>
        <taxon>Alphaproteobacteria</taxon>
        <taxon>Rhodospirillales</taxon>
        <taxon>Novispirillaceae</taxon>
        <taxon>Caenispirillum</taxon>
    </lineage>
</organism>
<dbReference type="PATRIC" id="fig|1238182.3.peg.3153"/>
<evidence type="ECO:0000256" key="5">
    <source>
        <dbReference type="SAM" id="MobiDB-lite"/>
    </source>
</evidence>
<dbReference type="AlphaFoldDB" id="K9GU94"/>
<evidence type="ECO:0000256" key="1">
    <source>
        <dbReference type="ARBA" id="ARBA00004370"/>
    </source>
</evidence>
<evidence type="ECO:0000256" key="3">
    <source>
        <dbReference type="ARBA" id="ARBA00022989"/>
    </source>
</evidence>
<evidence type="ECO:0000256" key="2">
    <source>
        <dbReference type="ARBA" id="ARBA00022692"/>
    </source>
</evidence>
<evidence type="ECO:0000256" key="4">
    <source>
        <dbReference type="ARBA" id="ARBA00023136"/>
    </source>
</evidence>
<gene>
    <name evidence="8" type="ORF">C882_0939</name>
</gene>
<comment type="subcellular location">
    <subcellularLocation>
        <location evidence="1">Membrane</location>
    </subcellularLocation>
</comment>
<evidence type="ECO:0000256" key="6">
    <source>
        <dbReference type="SAM" id="Phobius"/>
    </source>
</evidence>
<dbReference type="EMBL" id="ANHY01000015">
    <property type="protein sequence ID" value="EKV28727.1"/>
    <property type="molecule type" value="Genomic_DNA"/>
</dbReference>
<name>K9GU94_9PROT</name>
<evidence type="ECO:0000313" key="9">
    <source>
        <dbReference type="Proteomes" id="UP000009881"/>
    </source>
</evidence>
<sequence length="286" mass="31840">MDNEAWVRMGAFAGVLGLMMALEALRPRRARLNARARRWVGNLGVVGVATVLARLAVPVVPVALAAVAAEKGWGLLNQVHWPLWAEVLVAVLVLDLVVYLQHVLFHAVPTLWRLHRMHHADTDIDATTGIRFHPLEIILSLGIKLAAVLALGPAAVAVLVFEVLLNGSAMFNHANVALPRRMDAVLRLLVVTPDMHRVHHSWHRDETDRNFGFCFPWWDRLLGTYRAQPRDGHEGMTIGLADFRDPRELSLWRLLTQPFRSPGRINPSEAPEPVPAKPEAPATSRP</sequence>
<keyword evidence="9" id="KW-1185">Reference proteome</keyword>
<proteinExistence type="predicted"/>
<dbReference type="GO" id="GO:0016020">
    <property type="term" value="C:membrane"/>
    <property type="evidence" value="ECO:0007669"/>
    <property type="project" value="UniProtKB-SubCell"/>
</dbReference>
<reference evidence="8 9" key="1">
    <citation type="journal article" date="2013" name="Genome Announc.">
        <title>Draft Genome Sequence of an Alphaproteobacterium, Caenispirillum salinarum AK4(T), Isolated from a Solar Saltern.</title>
        <authorList>
            <person name="Khatri I."/>
            <person name="Singh A."/>
            <person name="Korpole S."/>
            <person name="Pinnaka A.K."/>
            <person name="Subramanian S."/>
        </authorList>
    </citation>
    <scope>NUCLEOTIDE SEQUENCE [LARGE SCALE GENOMIC DNA]</scope>
    <source>
        <strain evidence="8 9">AK4</strain>
    </source>
</reference>
<dbReference type="GO" id="GO:0008610">
    <property type="term" value="P:lipid biosynthetic process"/>
    <property type="evidence" value="ECO:0007669"/>
    <property type="project" value="InterPro"/>
</dbReference>
<dbReference type="PANTHER" id="PTHR11863">
    <property type="entry name" value="STEROL DESATURASE"/>
    <property type="match status" value="1"/>
</dbReference>
<feature type="transmembrane region" description="Helical" evidence="6">
    <location>
        <begin position="45"/>
        <end position="67"/>
    </location>
</feature>
<feature type="transmembrane region" description="Helical" evidence="6">
    <location>
        <begin position="6"/>
        <end position="25"/>
    </location>
</feature>
<feature type="transmembrane region" description="Helical" evidence="6">
    <location>
        <begin position="87"/>
        <end position="108"/>
    </location>
</feature>
<keyword evidence="3 6" id="KW-1133">Transmembrane helix</keyword>
<comment type="caution">
    <text evidence="8">The sequence shown here is derived from an EMBL/GenBank/DDBJ whole genome shotgun (WGS) entry which is preliminary data.</text>
</comment>
<accession>K9GU94</accession>
<keyword evidence="2 6" id="KW-0812">Transmembrane</keyword>